<dbReference type="SMART" id="SM00343">
    <property type="entry name" value="ZnF_C2HC"/>
    <property type="match status" value="1"/>
</dbReference>
<accession>A0A6A6MN66</accession>
<protein>
    <recommendedName>
        <fullName evidence="3">CCHC-type domain-containing protein</fullName>
    </recommendedName>
</protein>
<gene>
    <name evidence="4" type="ORF">GH714_038411</name>
</gene>
<dbReference type="EMBL" id="JAAGAX010000005">
    <property type="protein sequence ID" value="KAF2315201.1"/>
    <property type="molecule type" value="Genomic_DNA"/>
</dbReference>
<dbReference type="Gene3D" id="4.10.60.10">
    <property type="entry name" value="Zinc finger, CCHC-type"/>
    <property type="match status" value="1"/>
</dbReference>
<feature type="compositionally biased region" description="Low complexity" evidence="2">
    <location>
        <begin position="195"/>
        <end position="206"/>
    </location>
</feature>
<reference evidence="4 5" key="1">
    <citation type="journal article" date="2020" name="Mol. Plant">
        <title>The Chromosome-Based Rubber Tree Genome Provides New Insights into Spurge Genome Evolution and Rubber Biosynthesis.</title>
        <authorList>
            <person name="Liu J."/>
            <person name="Shi C."/>
            <person name="Shi C.C."/>
            <person name="Li W."/>
            <person name="Zhang Q.J."/>
            <person name="Zhang Y."/>
            <person name="Li K."/>
            <person name="Lu H.F."/>
            <person name="Shi C."/>
            <person name="Zhu S.T."/>
            <person name="Xiao Z.Y."/>
            <person name="Nan H."/>
            <person name="Yue Y."/>
            <person name="Zhu X.G."/>
            <person name="Wu Y."/>
            <person name="Hong X.N."/>
            <person name="Fan G.Y."/>
            <person name="Tong Y."/>
            <person name="Zhang D."/>
            <person name="Mao C.L."/>
            <person name="Liu Y.L."/>
            <person name="Hao S.J."/>
            <person name="Liu W.Q."/>
            <person name="Lv M.Q."/>
            <person name="Zhang H.B."/>
            <person name="Liu Y."/>
            <person name="Hu-Tang G.R."/>
            <person name="Wang J.P."/>
            <person name="Wang J.H."/>
            <person name="Sun Y.H."/>
            <person name="Ni S.B."/>
            <person name="Chen W.B."/>
            <person name="Zhang X.C."/>
            <person name="Jiao Y.N."/>
            <person name="Eichler E.E."/>
            <person name="Li G.H."/>
            <person name="Liu X."/>
            <person name="Gao L.Z."/>
        </authorList>
    </citation>
    <scope>NUCLEOTIDE SEQUENCE [LARGE SCALE GENOMIC DNA]</scope>
    <source>
        <strain evidence="5">cv. GT1</strain>
        <tissue evidence="4">Leaf</tissue>
    </source>
</reference>
<feature type="domain" description="CCHC-type" evidence="3">
    <location>
        <begin position="166"/>
        <end position="181"/>
    </location>
</feature>
<dbReference type="PANTHER" id="PTHR47481:SF14">
    <property type="entry name" value="RETROTRANSPOSON COPIA-LIKE N-TERMINAL DOMAIN-CONTAINING PROTEIN"/>
    <property type="match status" value="1"/>
</dbReference>
<dbReference type="PANTHER" id="PTHR47481">
    <property type="match status" value="1"/>
</dbReference>
<dbReference type="GO" id="GO:0003676">
    <property type="term" value="F:nucleic acid binding"/>
    <property type="evidence" value="ECO:0007669"/>
    <property type="project" value="InterPro"/>
</dbReference>
<evidence type="ECO:0000259" key="3">
    <source>
        <dbReference type="PROSITE" id="PS50158"/>
    </source>
</evidence>
<evidence type="ECO:0000256" key="2">
    <source>
        <dbReference type="SAM" id="MobiDB-lite"/>
    </source>
</evidence>
<proteinExistence type="predicted"/>
<dbReference type="Proteomes" id="UP000467840">
    <property type="component" value="Chromosome 15"/>
</dbReference>
<dbReference type="SUPFAM" id="SSF57756">
    <property type="entry name" value="Retrovirus zinc finger-like domains"/>
    <property type="match status" value="1"/>
</dbReference>
<dbReference type="GO" id="GO:0008270">
    <property type="term" value="F:zinc ion binding"/>
    <property type="evidence" value="ECO:0007669"/>
    <property type="project" value="UniProtKB-KW"/>
</dbReference>
<dbReference type="Pfam" id="PF14223">
    <property type="entry name" value="Retrotran_gag_2"/>
    <property type="match status" value="1"/>
</dbReference>
<comment type="caution">
    <text evidence="4">The sequence shown here is derived from an EMBL/GenBank/DDBJ whole genome shotgun (WGS) entry which is preliminary data.</text>
</comment>
<evidence type="ECO:0000256" key="1">
    <source>
        <dbReference type="PROSITE-ProRule" id="PRU00047"/>
    </source>
</evidence>
<dbReference type="PROSITE" id="PS50158">
    <property type="entry name" value="ZF_CCHC"/>
    <property type="match status" value="1"/>
</dbReference>
<name>A0A6A6MN66_HEVBR</name>
<keyword evidence="5" id="KW-1185">Reference proteome</keyword>
<evidence type="ECO:0000313" key="5">
    <source>
        <dbReference type="Proteomes" id="UP000467840"/>
    </source>
</evidence>
<keyword evidence="1" id="KW-0862">Zinc</keyword>
<dbReference type="InterPro" id="IPR036875">
    <property type="entry name" value="Znf_CCHC_sf"/>
</dbReference>
<keyword evidence="1" id="KW-0479">Metal-binding</keyword>
<keyword evidence="1" id="KW-0863">Zinc-finger</keyword>
<dbReference type="InterPro" id="IPR001878">
    <property type="entry name" value="Znf_CCHC"/>
</dbReference>
<evidence type="ECO:0000313" key="4">
    <source>
        <dbReference type="EMBL" id="KAF2315201.1"/>
    </source>
</evidence>
<feature type="compositionally biased region" description="Polar residues" evidence="2">
    <location>
        <begin position="181"/>
        <end position="194"/>
    </location>
</feature>
<feature type="region of interest" description="Disordered" evidence="2">
    <location>
        <begin position="130"/>
        <end position="216"/>
    </location>
</feature>
<dbReference type="Pfam" id="PF00098">
    <property type="entry name" value="zf-CCHC"/>
    <property type="match status" value="1"/>
</dbReference>
<sequence length="216" mass="23850">MNNRTPTTNAATAKDAWMKLETIFSSRTRTQVMQLQKQMKHLKKGTDSIDSYMRRAKTLFDQLAVLQAPVTEDSLVSDILEGLSSEYRPFVRAIEARNESIGFDELYALLLSEETQLKSDTESVMANIPPTAPIATSFPTQATSKARGKQKAMNNRNSAPGGPLICHNCRGQGHMARQCPSPKNQFSNSQQLRMGQQLQPSSGPQSCYAASPTQQP</sequence>
<dbReference type="AlphaFoldDB" id="A0A6A6MN66"/>
<organism evidence="4 5">
    <name type="scientific">Hevea brasiliensis</name>
    <name type="common">Para rubber tree</name>
    <name type="synonym">Siphonia brasiliensis</name>
    <dbReference type="NCBI Taxonomy" id="3981"/>
    <lineage>
        <taxon>Eukaryota</taxon>
        <taxon>Viridiplantae</taxon>
        <taxon>Streptophyta</taxon>
        <taxon>Embryophyta</taxon>
        <taxon>Tracheophyta</taxon>
        <taxon>Spermatophyta</taxon>
        <taxon>Magnoliopsida</taxon>
        <taxon>eudicotyledons</taxon>
        <taxon>Gunneridae</taxon>
        <taxon>Pentapetalae</taxon>
        <taxon>rosids</taxon>
        <taxon>fabids</taxon>
        <taxon>Malpighiales</taxon>
        <taxon>Euphorbiaceae</taxon>
        <taxon>Crotonoideae</taxon>
        <taxon>Micrandreae</taxon>
        <taxon>Hevea</taxon>
    </lineage>
</organism>